<sequence>MYPFVIYFIFCTLSYNTVWVKGNSPPPLVAIKPPPPPPVVVPVPPKWPYHLNFSTGVEGVVFCAACSKLSGFNKSINAAPLRGAEVKLLCFERQLEQIATEDPILTREKPVELKAEVKTDERGYFFIRVAKIKPSLIKTCRIYVLPPIWCSKIVFPKTDKRDRIIPKFPSLSKLFPNPPAAPEHPKYHLAVNHAPSKLL</sequence>
<comment type="caution">
    <text evidence="1">The sequence shown here is derived from an EMBL/GenBank/DDBJ whole genome shotgun (WGS) entry which is preliminary data.</text>
</comment>
<accession>A0A8T3BPA7</accession>
<dbReference type="AlphaFoldDB" id="A0A8T3BPA7"/>
<dbReference type="Pfam" id="PF01190">
    <property type="entry name" value="Pollen_Ole_e_1"/>
    <property type="match status" value="1"/>
</dbReference>
<dbReference type="OrthoDB" id="665669at2759"/>
<gene>
    <name evidence="1" type="ORF">KFK09_008205</name>
</gene>
<reference evidence="1" key="1">
    <citation type="journal article" date="2022" name="Front. Genet.">
        <title>Chromosome-Scale Assembly of the Dendrobium nobile Genome Provides Insights Into the Molecular Mechanism of the Biosynthesis of the Medicinal Active Ingredient of Dendrobium.</title>
        <authorList>
            <person name="Xu Q."/>
            <person name="Niu S.-C."/>
            <person name="Li K.-L."/>
            <person name="Zheng P.-J."/>
            <person name="Zhang X.-J."/>
            <person name="Jia Y."/>
            <person name="Liu Y."/>
            <person name="Niu Y.-X."/>
            <person name="Yu L.-H."/>
            <person name="Chen D.-F."/>
            <person name="Zhang G.-Q."/>
        </authorList>
    </citation>
    <scope>NUCLEOTIDE SEQUENCE</scope>
    <source>
        <tissue evidence="1">Leaf</tissue>
    </source>
</reference>
<protein>
    <submittedName>
        <fullName evidence="1">Uncharacterized protein</fullName>
    </submittedName>
</protein>
<evidence type="ECO:0000313" key="1">
    <source>
        <dbReference type="EMBL" id="KAI0515540.1"/>
    </source>
</evidence>
<evidence type="ECO:0000313" key="2">
    <source>
        <dbReference type="Proteomes" id="UP000829196"/>
    </source>
</evidence>
<proteinExistence type="predicted"/>
<dbReference type="Proteomes" id="UP000829196">
    <property type="component" value="Unassembled WGS sequence"/>
</dbReference>
<dbReference type="EMBL" id="JAGYWB010000007">
    <property type="protein sequence ID" value="KAI0515540.1"/>
    <property type="molecule type" value="Genomic_DNA"/>
</dbReference>
<organism evidence="1 2">
    <name type="scientific">Dendrobium nobile</name>
    <name type="common">Orchid</name>
    <dbReference type="NCBI Taxonomy" id="94219"/>
    <lineage>
        <taxon>Eukaryota</taxon>
        <taxon>Viridiplantae</taxon>
        <taxon>Streptophyta</taxon>
        <taxon>Embryophyta</taxon>
        <taxon>Tracheophyta</taxon>
        <taxon>Spermatophyta</taxon>
        <taxon>Magnoliopsida</taxon>
        <taxon>Liliopsida</taxon>
        <taxon>Asparagales</taxon>
        <taxon>Orchidaceae</taxon>
        <taxon>Epidendroideae</taxon>
        <taxon>Malaxideae</taxon>
        <taxon>Dendrobiinae</taxon>
        <taxon>Dendrobium</taxon>
    </lineage>
</organism>
<keyword evidence="2" id="KW-1185">Reference proteome</keyword>
<name>A0A8T3BPA7_DENNO</name>